<evidence type="ECO:0000313" key="3">
    <source>
        <dbReference type="Proteomes" id="UP000515734"/>
    </source>
</evidence>
<dbReference type="Proteomes" id="UP000515734">
    <property type="component" value="Chromosome"/>
</dbReference>
<dbReference type="AlphaFoldDB" id="A0A6S6NY92"/>
<proteinExistence type="predicted"/>
<protein>
    <submittedName>
        <fullName evidence="2">Uncharacterized protein</fullName>
    </submittedName>
</protein>
<reference evidence="2 3" key="1">
    <citation type="submission" date="2020-07" db="EMBL/GenBank/DDBJ databases">
        <title>Complete genome sequence of Mycolicibacterium litorale like strain isolated from cardiac implantable electronic device infection.</title>
        <authorList>
            <person name="Fukano H."/>
            <person name="Miyama H."/>
            <person name="Hoshino Y."/>
        </authorList>
    </citation>
    <scope>NUCLEOTIDE SEQUENCE [LARGE SCALE GENOMIC DNA]</scope>
    <source>
        <strain evidence="2 3">NIIDNTM18</strain>
    </source>
</reference>
<feature type="region of interest" description="Disordered" evidence="1">
    <location>
        <begin position="1"/>
        <end position="21"/>
    </location>
</feature>
<accession>A0A6S6NY92</accession>
<gene>
    <name evidence="2" type="ORF">NIIDNTM18_03970</name>
</gene>
<evidence type="ECO:0000256" key="1">
    <source>
        <dbReference type="SAM" id="MobiDB-lite"/>
    </source>
</evidence>
<organism evidence="2 3">
    <name type="scientific">Mycolicibacterium litorale</name>
    <dbReference type="NCBI Taxonomy" id="758802"/>
    <lineage>
        <taxon>Bacteria</taxon>
        <taxon>Bacillati</taxon>
        <taxon>Actinomycetota</taxon>
        <taxon>Actinomycetes</taxon>
        <taxon>Mycobacteriales</taxon>
        <taxon>Mycobacteriaceae</taxon>
        <taxon>Mycolicibacterium</taxon>
    </lineage>
</organism>
<evidence type="ECO:0000313" key="2">
    <source>
        <dbReference type="EMBL" id="BCI51119.1"/>
    </source>
</evidence>
<name>A0A6S6NY92_9MYCO</name>
<dbReference type="EMBL" id="AP023287">
    <property type="protein sequence ID" value="BCI51119.1"/>
    <property type="molecule type" value="Genomic_DNA"/>
</dbReference>
<feature type="compositionally biased region" description="Low complexity" evidence="1">
    <location>
        <begin position="9"/>
        <end position="21"/>
    </location>
</feature>
<sequence length="74" mass="7867">MVATRIPVRPSAPKSSTARPTAASTVAAAAAVPNTSNSIRLRMRDRIGSGRLLRGTAHTESIAFWMAWPTPEPP</sequence>